<evidence type="ECO:0000313" key="3">
    <source>
        <dbReference type="Proteomes" id="UP000054279"/>
    </source>
</evidence>
<feature type="compositionally biased region" description="Basic and acidic residues" evidence="1">
    <location>
        <begin position="133"/>
        <end position="145"/>
    </location>
</feature>
<dbReference type="EMBL" id="KN837200">
    <property type="protein sequence ID" value="KIJ34373.1"/>
    <property type="molecule type" value="Genomic_DNA"/>
</dbReference>
<protein>
    <submittedName>
        <fullName evidence="2">Uncharacterized protein</fullName>
    </submittedName>
</protein>
<sequence>MWSLPSVLLGIKAVLAQERKRGGGGGEDLLLSFVYFVLGGQGGDCEGFDGKVGAEQRGREARRQAGPRGFRGVQTSWRVQERGKMRESGHKTGVVGFKGVVGGWAGPGQAWDPFGTQGFRGVRTSWRAQGRGKMRESGDKTGREG</sequence>
<dbReference type="HOGENOM" id="CLU_1788020_0_0_1"/>
<accession>A0A0C9TVM8</accession>
<keyword evidence="3" id="KW-1185">Reference proteome</keyword>
<proteinExistence type="predicted"/>
<gene>
    <name evidence="2" type="ORF">M422DRAFT_263510</name>
</gene>
<evidence type="ECO:0000313" key="2">
    <source>
        <dbReference type="EMBL" id="KIJ34373.1"/>
    </source>
</evidence>
<dbReference type="Proteomes" id="UP000054279">
    <property type="component" value="Unassembled WGS sequence"/>
</dbReference>
<feature type="region of interest" description="Disordered" evidence="1">
    <location>
        <begin position="125"/>
        <end position="145"/>
    </location>
</feature>
<dbReference type="AlphaFoldDB" id="A0A0C9TVM8"/>
<reference evidence="2 3" key="1">
    <citation type="submission" date="2014-06" db="EMBL/GenBank/DDBJ databases">
        <title>Evolutionary Origins and Diversification of the Mycorrhizal Mutualists.</title>
        <authorList>
            <consortium name="DOE Joint Genome Institute"/>
            <consortium name="Mycorrhizal Genomics Consortium"/>
            <person name="Kohler A."/>
            <person name="Kuo A."/>
            <person name="Nagy L.G."/>
            <person name="Floudas D."/>
            <person name="Copeland A."/>
            <person name="Barry K.W."/>
            <person name="Cichocki N."/>
            <person name="Veneault-Fourrey C."/>
            <person name="LaButti K."/>
            <person name="Lindquist E.A."/>
            <person name="Lipzen A."/>
            <person name="Lundell T."/>
            <person name="Morin E."/>
            <person name="Murat C."/>
            <person name="Riley R."/>
            <person name="Ohm R."/>
            <person name="Sun H."/>
            <person name="Tunlid A."/>
            <person name="Henrissat B."/>
            <person name="Grigoriev I.V."/>
            <person name="Hibbett D.S."/>
            <person name="Martin F."/>
        </authorList>
    </citation>
    <scope>NUCLEOTIDE SEQUENCE [LARGE SCALE GENOMIC DNA]</scope>
    <source>
        <strain evidence="2 3">SS14</strain>
    </source>
</reference>
<evidence type="ECO:0000256" key="1">
    <source>
        <dbReference type="SAM" id="MobiDB-lite"/>
    </source>
</evidence>
<organism evidence="2 3">
    <name type="scientific">Sphaerobolus stellatus (strain SS14)</name>
    <dbReference type="NCBI Taxonomy" id="990650"/>
    <lineage>
        <taxon>Eukaryota</taxon>
        <taxon>Fungi</taxon>
        <taxon>Dikarya</taxon>
        <taxon>Basidiomycota</taxon>
        <taxon>Agaricomycotina</taxon>
        <taxon>Agaricomycetes</taxon>
        <taxon>Phallomycetidae</taxon>
        <taxon>Geastrales</taxon>
        <taxon>Sphaerobolaceae</taxon>
        <taxon>Sphaerobolus</taxon>
    </lineage>
</organism>
<name>A0A0C9TVM8_SPHS4</name>